<dbReference type="EMBL" id="BLIN01000002">
    <property type="protein sequence ID" value="GFE05178.1"/>
    <property type="molecule type" value="Genomic_DNA"/>
</dbReference>
<protein>
    <submittedName>
        <fullName evidence="2">Uncharacterized protein</fullName>
    </submittedName>
</protein>
<gene>
    <name evidence="2" type="ORF">Scani_14460</name>
</gene>
<evidence type="ECO:0000256" key="1">
    <source>
        <dbReference type="SAM" id="MobiDB-lite"/>
    </source>
</evidence>
<reference evidence="2 3" key="1">
    <citation type="submission" date="2019-12" db="EMBL/GenBank/DDBJ databases">
        <title>Whole genome shotgun sequence of Streptomyces caniferus NBRC 15389.</title>
        <authorList>
            <person name="Ichikawa N."/>
            <person name="Kimura A."/>
            <person name="Kitahashi Y."/>
            <person name="Komaki H."/>
            <person name="Tamura T."/>
        </authorList>
    </citation>
    <scope>NUCLEOTIDE SEQUENCE [LARGE SCALE GENOMIC DNA]</scope>
    <source>
        <strain evidence="2 3">NBRC 15389</strain>
    </source>
</reference>
<evidence type="ECO:0000313" key="2">
    <source>
        <dbReference type="EMBL" id="GFE05178.1"/>
    </source>
</evidence>
<name>A0A640S249_9ACTN</name>
<evidence type="ECO:0000313" key="3">
    <source>
        <dbReference type="Proteomes" id="UP000435837"/>
    </source>
</evidence>
<proteinExistence type="predicted"/>
<sequence length="85" mass="8607">MAGIPGILVALVPSGAQVITVTGSFSPASADPVSEPQPESSDARSAVHAAAETVATAGAEEKGRGRERRRPVMTQQPSVLPGTGW</sequence>
<feature type="region of interest" description="Disordered" evidence="1">
    <location>
        <begin position="24"/>
        <end position="85"/>
    </location>
</feature>
<feature type="compositionally biased region" description="Low complexity" evidence="1">
    <location>
        <begin position="46"/>
        <end position="58"/>
    </location>
</feature>
<dbReference type="AlphaFoldDB" id="A0A640S249"/>
<accession>A0A640S249</accession>
<comment type="caution">
    <text evidence="2">The sequence shown here is derived from an EMBL/GenBank/DDBJ whole genome shotgun (WGS) entry which is preliminary data.</text>
</comment>
<organism evidence="2 3">
    <name type="scientific">Streptomyces caniferus</name>
    <dbReference type="NCBI Taxonomy" id="285557"/>
    <lineage>
        <taxon>Bacteria</taxon>
        <taxon>Bacillati</taxon>
        <taxon>Actinomycetota</taxon>
        <taxon>Actinomycetes</taxon>
        <taxon>Kitasatosporales</taxon>
        <taxon>Streptomycetaceae</taxon>
        <taxon>Streptomyces</taxon>
    </lineage>
</organism>
<dbReference type="Proteomes" id="UP000435837">
    <property type="component" value="Unassembled WGS sequence"/>
</dbReference>